<evidence type="ECO:0000256" key="3">
    <source>
        <dbReference type="ARBA" id="ARBA00023125"/>
    </source>
</evidence>
<evidence type="ECO:0000313" key="9">
    <source>
        <dbReference type="Proteomes" id="UP000286482"/>
    </source>
</evidence>
<protein>
    <recommendedName>
        <fullName evidence="5">Nucleoid occlusion factor SlmA</fullName>
    </recommendedName>
</protein>
<evidence type="ECO:0000256" key="6">
    <source>
        <dbReference type="PROSITE-ProRule" id="PRU00335"/>
    </source>
</evidence>
<comment type="similarity">
    <text evidence="5">Belongs to the nucleoid occlusion factor SlmA family.</text>
</comment>
<dbReference type="InterPro" id="IPR009057">
    <property type="entry name" value="Homeodomain-like_sf"/>
</dbReference>
<sequence>MTTKNRVNRREQILQALAHMLENQHGQRITTARLAAQVGVSEAALYRHFPSKARMFEGLIEFMEETILTRINRIFEEEKDTVERSLQIVRLVIGFAELNPGLSRILTGDVLLGENERLRQRTSQLMDKIELQLKQVLRERKLREGKSFAFDEAVLANYIMAYLEGRIAQYVRSDYQRKPSQNLDQHLSFIRSQLMSV</sequence>
<dbReference type="PANTHER" id="PTHR43479:SF11">
    <property type="entry name" value="ACREF_ENVCD OPERON REPRESSOR-RELATED"/>
    <property type="match status" value="1"/>
</dbReference>
<dbReference type="NCBIfam" id="NF007015">
    <property type="entry name" value="PRK09480.1"/>
    <property type="match status" value="1"/>
</dbReference>
<dbReference type="GO" id="GO:0010974">
    <property type="term" value="P:negative regulation of division septum assembly"/>
    <property type="evidence" value="ECO:0007669"/>
    <property type="project" value="InterPro"/>
</dbReference>
<dbReference type="PROSITE" id="PS50977">
    <property type="entry name" value="HTH_TETR_2"/>
    <property type="match status" value="1"/>
</dbReference>
<accession>A0A420EN30</accession>
<dbReference type="Pfam" id="PF22276">
    <property type="entry name" value="SlmA-like_C"/>
    <property type="match status" value="1"/>
</dbReference>
<dbReference type="InterPro" id="IPR050624">
    <property type="entry name" value="HTH-type_Tx_Regulator"/>
</dbReference>
<dbReference type="PANTHER" id="PTHR43479">
    <property type="entry name" value="ACREF/ENVCD OPERON REPRESSOR-RELATED"/>
    <property type="match status" value="1"/>
</dbReference>
<comment type="subcellular location">
    <subcellularLocation>
        <location evidence="5">Cytoplasm</location>
        <location evidence="5">Nucleoid</location>
    </subcellularLocation>
</comment>
<organism evidence="8 9">
    <name type="scientific">Alginatibacterium sediminis</name>
    <dbReference type="NCBI Taxonomy" id="2164068"/>
    <lineage>
        <taxon>Bacteria</taxon>
        <taxon>Pseudomonadati</taxon>
        <taxon>Pseudomonadota</taxon>
        <taxon>Gammaproteobacteria</taxon>
        <taxon>Alteromonadales</taxon>
        <taxon>Alteromonadaceae</taxon>
        <taxon>Alginatibacterium</taxon>
    </lineage>
</organism>
<keyword evidence="2 5" id="KW-0132">Cell division</keyword>
<evidence type="ECO:0000313" key="8">
    <source>
        <dbReference type="EMBL" id="RKF22135.1"/>
    </source>
</evidence>
<dbReference type="GO" id="GO:0051301">
    <property type="term" value="P:cell division"/>
    <property type="evidence" value="ECO:0007669"/>
    <property type="project" value="UniProtKB-KW"/>
</dbReference>
<evidence type="ECO:0000256" key="4">
    <source>
        <dbReference type="ARBA" id="ARBA00023306"/>
    </source>
</evidence>
<comment type="subunit">
    <text evidence="5">Homodimer. Interacts with FtsZ.</text>
</comment>
<dbReference type="InterPro" id="IPR001647">
    <property type="entry name" value="HTH_TetR"/>
</dbReference>
<dbReference type="SUPFAM" id="SSF46689">
    <property type="entry name" value="Homeodomain-like"/>
    <property type="match status" value="1"/>
</dbReference>
<dbReference type="RefSeq" id="WP_120352938.1">
    <property type="nucleotide sequence ID" value="NZ_RAQO01000001.1"/>
</dbReference>
<comment type="caution">
    <text evidence="8">The sequence shown here is derived from an EMBL/GenBank/DDBJ whole genome shotgun (WGS) entry which is preliminary data.</text>
</comment>
<evidence type="ECO:0000256" key="5">
    <source>
        <dbReference type="HAMAP-Rule" id="MF_01839"/>
    </source>
</evidence>
<keyword evidence="3 5" id="KW-0238">DNA-binding</keyword>
<proteinExistence type="inferred from homology"/>
<comment type="function">
    <text evidence="5">Required for nucleoid occlusion (NO) phenomenon, which prevents Z-ring formation and cell division over the nucleoid. Acts as a DNA-associated cell division inhibitor that binds simultaneously chromosomal DNA and FtsZ, and disrupts the assembly of FtsZ polymers. SlmA-DNA-binding sequences (SBS) are dispersed on non-Ter regions of the chromosome, preventing FtsZ polymerization at these regions.</text>
</comment>
<reference evidence="8 9" key="1">
    <citation type="submission" date="2018-09" db="EMBL/GenBank/DDBJ databases">
        <authorList>
            <person name="Wang Z."/>
        </authorList>
    </citation>
    <scope>NUCLEOTIDE SEQUENCE [LARGE SCALE GENOMIC DNA]</scope>
    <source>
        <strain evidence="8 9">ALS 81</strain>
    </source>
</reference>
<dbReference type="InterPro" id="IPR023769">
    <property type="entry name" value="NO_SlmA"/>
</dbReference>
<evidence type="ECO:0000256" key="1">
    <source>
        <dbReference type="ARBA" id="ARBA00022490"/>
    </source>
</evidence>
<dbReference type="GO" id="GO:0043590">
    <property type="term" value="C:bacterial nucleoid"/>
    <property type="evidence" value="ECO:0007669"/>
    <property type="project" value="UniProtKB-UniRule"/>
</dbReference>
<dbReference type="InterPro" id="IPR054580">
    <property type="entry name" value="SlmA-like_C"/>
</dbReference>
<gene>
    <name evidence="5 8" type="primary">slmA</name>
    <name evidence="8" type="ORF">DBZ36_00375</name>
</gene>
<feature type="DNA-binding region" description="H-T-H motif" evidence="6">
    <location>
        <begin position="30"/>
        <end position="49"/>
    </location>
</feature>
<dbReference type="HAMAP" id="MF_01839">
    <property type="entry name" value="NO_factor_SlmA"/>
    <property type="match status" value="1"/>
</dbReference>
<evidence type="ECO:0000259" key="7">
    <source>
        <dbReference type="PROSITE" id="PS50977"/>
    </source>
</evidence>
<feature type="domain" description="HTH tetR-type" evidence="7">
    <location>
        <begin position="7"/>
        <end position="67"/>
    </location>
</feature>
<evidence type="ECO:0000256" key="2">
    <source>
        <dbReference type="ARBA" id="ARBA00022618"/>
    </source>
</evidence>
<keyword evidence="9" id="KW-1185">Reference proteome</keyword>
<dbReference type="Pfam" id="PF00440">
    <property type="entry name" value="TetR_N"/>
    <property type="match status" value="1"/>
</dbReference>
<dbReference type="OrthoDB" id="9179041at2"/>
<dbReference type="GO" id="GO:0043565">
    <property type="term" value="F:sequence-specific DNA binding"/>
    <property type="evidence" value="ECO:0007669"/>
    <property type="project" value="UniProtKB-UniRule"/>
</dbReference>
<name>A0A420EN30_9ALTE</name>
<dbReference type="GO" id="GO:0005737">
    <property type="term" value="C:cytoplasm"/>
    <property type="evidence" value="ECO:0007669"/>
    <property type="project" value="UniProtKB-UniRule"/>
</dbReference>
<dbReference type="AlphaFoldDB" id="A0A420EN30"/>
<dbReference type="Gene3D" id="1.10.357.10">
    <property type="entry name" value="Tetracycline Repressor, domain 2"/>
    <property type="match status" value="1"/>
</dbReference>
<dbReference type="EMBL" id="RAQO01000001">
    <property type="protein sequence ID" value="RKF22135.1"/>
    <property type="molecule type" value="Genomic_DNA"/>
</dbReference>
<keyword evidence="4 5" id="KW-0131">Cell cycle</keyword>
<keyword evidence="1 5" id="KW-0963">Cytoplasm</keyword>
<dbReference type="Proteomes" id="UP000286482">
    <property type="component" value="Unassembled WGS sequence"/>
</dbReference>